<sequence length="33" mass="3801">MPVMKIIQSFCSMIQTDRIKGPVNEGTQKLRHL</sequence>
<accession>A0A0A9B4C5</accession>
<reference evidence="1" key="1">
    <citation type="submission" date="2014-09" db="EMBL/GenBank/DDBJ databases">
        <authorList>
            <person name="Magalhaes I.L.F."/>
            <person name="Oliveira U."/>
            <person name="Santos F.R."/>
            <person name="Vidigal T.H.D.A."/>
            <person name="Brescovit A.D."/>
            <person name="Santos A.J."/>
        </authorList>
    </citation>
    <scope>NUCLEOTIDE SEQUENCE</scope>
    <source>
        <tissue evidence="1">Shoot tissue taken approximately 20 cm above the soil surface</tissue>
    </source>
</reference>
<dbReference type="EMBL" id="GBRH01241875">
    <property type="protein sequence ID" value="JAD56020.1"/>
    <property type="molecule type" value="Transcribed_RNA"/>
</dbReference>
<protein>
    <submittedName>
        <fullName evidence="1">Uncharacterized protein</fullName>
    </submittedName>
</protein>
<reference evidence="1" key="2">
    <citation type="journal article" date="2015" name="Data Brief">
        <title>Shoot transcriptome of the giant reed, Arundo donax.</title>
        <authorList>
            <person name="Barrero R.A."/>
            <person name="Guerrero F.D."/>
            <person name="Moolhuijzen P."/>
            <person name="Goolsby J.A."/>
            <person name="Tidwell J."/>
            <person name="Bellgard S.E."/>
            <person name="Bellgard M.I."/>
        </authorList>
    </citation>
    <scope>NUCLEOTIDE SEQUENCE</scope>
    <source>
        <tissue evidence="1">Shoot tissue taken approximately 20 cm above the soil surface</tissue>
    </source>
</reference>
<name>A0A0A9B4C5_ARUDO</name>
<organism evidence="1">
    <name type="scientific">Arundo donax</name>
    <name type="common">Giant reed</name>
    <name type="synonym">Donax arundinaceus</name>
    <dbReference type="NCBI Taxonomy" id="35708"/>
    <lineage>
        <taxon>Eukaryota</taxon>
        <taxon>Viridiplantae</taxon>
        <taxon>Streptophyta</taxon>
        <taxon>Embryophyta</taxon>
        <taxon>Tracheophyta</taxon>
        <taxon>Spermatophyta</taxon>
        <taxon>Magnoliopsida</taxon>
        <taxon>Liliopsida</taxon>
        <taxon>Poales</taxon>
        <taxon>Poaceae</taxon>
        <taxon>PACMAD clade</taxon>
        <taxon>Arundinoideae</taxon>
        <taxon>Arundineae</taxon>
        <taxon>Arundo</taxon>
    </lineage>
</organism>
<evidence type="ECO:0000313" key="1">
    <source>
        <dbReference type="EMBL" id="JAD56020.1"/>
    </source>
</evidence>
<dbReference type="AlphaFoldDB" id="A0A0A9B4C5"/>
<proteinExistence type="predicted"/>